<reference evidence="2 3" key="1">
    <citation type="submission" date="2020-11" db="EMBL/GenBank/DDBJ databases">
        <title>Actinomyces sp. ZJ750.</title>
        <authorList>
            <person name="Zhou J."/>
        </authorList>
    </citation>
    <scope>NUCLEOTIDE SEQUENCE [LARGE SCALE GENOMIC DNA]</scope>
    <source>
        <strain evidence="2 3">ZJ750</strain>
    </source>
</reference>
<keyword evidence="3" id="KW-1185">Reference proteome</keyword>
<dbReference type="InterPro" id="IPR016181">
    <property type="entry name" value="Acyl_CoA_acyltransferase"/>
</dbReference>
<accession>A0A7T0LJR8</accession>
<dbReference type="InterPro" id="IPR051908">
    <property type="entry name" value="Ribosomal_N-acetyltransferase"/>
</dbReference>
<dbReference type="GO" id="GO:0008999">
    <property type="term" value="F:protein-N-terminal-alanine acetyltransferase activity"/>
    <property type="evidence" value="ECO:0007669"/>
    <property type="project" value="TreeGrafter"/>
</dbReference>
<dbReference type="PROSITE" id="PS51186">
    <property type="entry name" value="GNAT"/>
    <property type="match status" value="1"/>
</dbReference>
<name>A0A7T0LJR8_9ACTO</name>
<gene>
    <name evidence="2" type="ORF">ID810_06295</name>
</gene>
<dbReference type="RefSeq" id="WP_166854966.1">
    <property type="nucleotide sequence ID" value="NZ_CP063989.1"/>
</dbReference>
<sequence>MSSNVASSPSAETVYLRPLRDDDAEAVRRAFTGSTGMSLEGSVVDLESAQTYVRTRSDASSPLHGWAIVGGDDVLMGLVSVAADEDNGTGALSFWMGDDYRGRGLTRRAVATVADWALSDDGLVLDRLELEHVSSYRHAGNIARAAGFLQEGVLREARLVEVHDGEDVVLVREDVVIYGRLKDDPTPIVARLEMRPA</sequence>
<keyword evidence="2" id="KW-0808">Transferase</keyword>
<dbReference type="KEGG" id="arep:ID810_06295"/>
<proteinExistence type="predicted"/>
<feature type="domain" description="N-acetyltransferase" evidence="1">
    <location>
        <begin position="14"/>
        <end position="166"/>
    </location>
</feature>
<organism evidence="2 3">
    <name type="scientific">Actinomyces respiraculi</name>
    <dbReference type="NCBI Taxonomy" id="2744574"/>
    <lineage>
        <taxon>Bacteria</taxon>
        <taxon>Bacillati</taxon>
        <taxon>Actinomycetota</taxon>
        <taxon>Actinomycetes</taxon>
        <taxon>Actinomycetales</taxon>
        <taxon>Actinomycetaceae</taxon>
        <taxon>Actinomyces</taxon>
    </lineage>
</organism>
<dbReference type="SUPFAM" id="SSF55729">
    <property type="entry name" value="Acyl-CoA N-acyltransferases (Nat)"/>
    <property type="match status" value="1"/>
</dbReference>
<dbReference type="GO" id="GO:0005737">
    <property type="term" value="C:cytoplasm"/>
    <property type="evidence" value="ECO:0007669"/>
    <property type="project" value="TreeGrafter"/>
</dbReference>
<evidence type="ECO:0000259" key="1">
    <source>
        <dbReference type="PROSITE" id="PS51186"/>
    </source>
</evidence>
<evidence type="ECO:0000313" key="3">
    <source>
        <dbReference type="Proteomes" id="UP000594637"/>
    </source>
</evidence>
<dbReference type="GO" id="GO:1990189">
    <property type="term" value="F:protein N-terminal-serine acetyltransferase activity"/>
    <property type="evidence" value="ECO:0007669"/>
    <property type="project" value="TreeGrafter"/>
</dbReference>
<dbReference type="Proteomes" id="UP000594637">
    <property type="component" value="Chromosome"/>
</dbReference>
<protein>
    <submittedName>
        <fullName evidence="2">GNAT family N-acetyltransferase</fullName>
    </submittedName>
</protein>
<dbReference type="AlphaFoldDB" id="A0A7T0LJR8"/>
<evidence type="ECO:0000313" key="2">
    <source>
        <dbReference type="EMBL" id="QPL04443.1"/>
    </source>
</evidence>
<dbReference type="Pfam" id="PF13302">
    <property type="entry name" value="Acetyltransf_3"/>
    <property type="match status" value="1"/>
</dbReference>
<dbReference type="InterPro" id="IPR000182">
    <property type="entry name" value="GNAT_dom"/>
</dbReference>
<dbReference type="EMBL" id="CP063989">
    <property type="protein sequence ID" value="QPL04443.1"/>
    <property type="molecule type" value="Genomic_DNA"/>
</dbReference>
<dbReference type="Gene3D" id="3.40.630.30">
    <property type="match status" value="1"/>
</dbReference>
<dbReference type="PANTHER" id="PTHR43441:SF10">
    <property type="entry name" value="ACETYLTRANSFERASE"/>
    <property type="match status" value="1"/>
</dbReference>
<dbReference type="PANTHER" id="PTHR43441">
    <property type="entry name" value="RIBOSOMAL-PROTEIN-SERINE ACETYLTRANSFERASE"/>
    <property type="match status" value="1"/>
</dbReference>